<evidence type="ECO:0000313" key="3">
    <source>
        <dbReference type="Proteomes" id="UP001595748"/>
    </source>
</evidence>
<organism evidence="2 3">
    <name type="scientific">Deinococcus antarcticus</name>
    <dbReference type="NCBI Taxonomy" id="1298767"/>
    <lineage>
        <taxon>Bacteria</taxon>
        <taxon>Thermotogati</taxon>
        <taxon>Deinococcota</taxon>
        <taxon>Deinococci</taxon>
        <taxon>Deinococcales</taxon>
        <taxon>Deinococcaceae</taxon>
        <taxon>Deinococcus</taxon>
    </lineage>
</organism>
<dbReference type="EMBL" id="JBHRZF010000011">
    <property type="protein sequence ID" value="MFC3859410.1"/>
    <property type="molecule type" value="Genomic_DNA"/>
</dbReference>
<feature type="region of interest" description="Disordered" evidence="1">
    <location>
        <begin position="1"/>
        <end position="84"/>
    </location>
</feature>
<protein>
    <recommendedName>
        <fullName evidence="4">Terminase small subunit</fullName>
    </recommendedName>
</protein>
<name>A0ABV8A1X9_9DEIO</name>
<dbReference type="Proteomes" id="UP001595748">
    <property type="component" value="Unassembled WGS sequence"/>
</dbReference>
<reference evidence="3" key="1">
    <citation type="journal article" date="2019" name="Int. J. Syst. Evol. Microbiol.">
        <title>The Global Catalogue of Microorganisms (GCM) 10K type strain sequencing project: providing services to taxonomists for standard genome sequencing and annotation.</title>
        <authorList>
            <consortium name="The Broad Institute Genomics Platform"/>
            <consortium name="The Broad Institute Genome Sequencing Center for Infectious Disease"/>
            <person name="Wu L."/>
            <person name="Ma J."/>
        </authorList>
    </citation>
    <scope>NUCLEOTIDE SEQUENCE [LARGE SCALE GENOMIC DNA]</scope>
    <source>
        <strain evidence="3">CCTCC AB 2013263</strain>
    </source>
</reference>
<accession>A0ABV8A1X9</accession>
<sequence>MPGPAKLPRRKPKPQPSGASTSAPTPEPQTKSSKKQAQKPPAKAGKRSKNTPNPAKSKPTTTTTDKPPRKPSGRAAKHDWSTIRREYIRGDDDTTYKVLASREGAPNERTIEKKAAEEGWTELRADFRREVDLKLRQVDVDLKTEVRRRHAGIGKGMTNIGAQALNNLGAGLKARGDDAQVLMKEIVERLAKGEPVNSSGIQELIGRAVDARRFASLDTMDIVRFIKYGTDLERKALGMEEVTVNFRNINSPDDLDKLPEDVLWKIAGQLPPDEEDDEDW</sequence>
<dbReference type="RefSeq" id="WP_380075576.1">
    <property type="nucleotide sequence ID" value="NZ_JBHRZF010000011.1"/>
</dbReference>
<feature type="compositionally biased region" description="Low complexity" evidence="1">
    <location>
        <begin position="50"/>
        <end position="65"/>
    </location>
</feature>
<proteinExistence type="predicted"/>
<comment type="caution">
    <text evidence="2">The sequence shown here is derived from an EMBL/GenBank/DDBJ whole genome shotgun (WGS) entry which is preliminary data.</text>
</comment>
<keyword evidence="3" id="KW-1185">Reference proteome</keyword>
<evidence type="ECO:0000256" key="1">
    <source>
        <dbReference type="SAM" id="MobiDB-lite"/>
    </source>
</evidence>
<evidence type="ECO:0008006" key="4">
    <source>
        <dbReference type="Google" id="ProtNLM"/>
    </source>
</evidence>
<evidence type="ECO:0000313" key="2">
    <source>
        <dbReference type="EMBL" id="MFC3859410.1"/>
    </source>
</evidence>
<gene>
    <name evidence="2" type="ORF">ACFOPQ_01295</name>
</gene>